<name>A0ABX1TWW8_9PROT</name>
<protein>
    <submittedName>
        <fullName evidence="1">Uncharacterized protein</fullName>
    </submittedName>
</protein>
<proteinExistence type="predicted"/>
<dbReference type="Proteomes" id="UP000749010">
    <property type="component" value="Unassembled WGS sequence"/>
</dbReference>
<comment type="caution">
    <text evidence="1">The sequence shown here is derived from an EMBL/GenBank/DDBJ whole genome shotgun (WGS) entry which is preliminary data.</text>
</comment>
<sequence length="69" mass="7564">MPAVALACQGFKVRSAAELRQHPRPTSAIDFVVSAKSNRTDFQPRANHVLRRLAEQDAQQQVQAPPQGA</sequence>
<reference evidence="1 2" key="1">
    <citation type="submission" date="2019-03" db="EMBL/GenBank/DDBJ databases">
        <title>Metabolic reconstructions from genomes of highly enriched 'Candidatus Accumulibacter' and 'Candidatus Competibacter' bioreactor populations.</title>
        <authorList>
            <person name="Annavajhala M.K."/>
            <person name="Welles L."/>
            <person name="Abbas B."/>
            <person name="Sorokin D."/>
            <person name="Park H."/>
            <person name="Van Loosdrecht M."/>
            <person name="Chandran K."/>
        </authorList>
    </citation>
    <scope>NUCLEOTIDE SEQUENCE [LARGE SCALE GENOMIC DNA]</scope>
    <source>
        <strain evidence="1 2">SBR_S</strain>
    </source>
</reference>
<evidence type="ECO:0000313" key="1">
    <source>
        <dbReference type="EMBL" id="NMQ27168.1"/>
    </source>
</evidence>
<keyword evidence="2" id="KW-1185">Reference proteome</keyword>
<gene>
    <name evidence="1" type="ORF">E4Q23_05000</name>
</gene>
<evidence type="ECO:0000313" key="2">
    <source>
        <dbReference type="Proteomes" id="UP000749010"/>
    </source>
</evidence>
<accession>A0ABX1TWW8</accession>
<organism evidence="1 2">
    <name type="scientific">Candidatus Accumulibacter phosphatis</name>
    <dbReference type="NCBI Taxonomy" id="327160"/>
    <lineage>
        <taxon>Bacteria</taxon>
        <taxon>Pseudomonadati</taxon>
        <taxon>Pseudomonadota</taxon>
        <taxon>Betaproteobacteria</taxon>
        <taxon>Candidatus Accumulibacter</taxon>
    </lineage>
</organism>
<dbReference type="RefSeq" id="WP_169065624.1">
    <property type="nucleotide sequence ID" value="NZ_SPMY01000014.1"/>
</dbReference>
<dbReference type="EMBL" id="SPMY01000014">
    <property type="protein sequence ID" value="NMQ27168.1"/>
    <property type="molecule type" value="Genomic_DNA"/>
</dbReference>